<dbReference type="InterPro" id="IPR018448">
    <property type="entry name" value="TatB"/>
</dbReference>
<comment type="subunit">
    <text evidence="9">The Tat system comprises two distinct complexes: a TatABC complex, containing multiple copies of TatA, TatB and TatC subunits, and a separate TatA complex, containing only TatA subunits. Substrates initially bind to the TatABC complex, which probably triggers association of the separate TatA complex to form the active translocon.</text>
</comment>
<evidence type="ECO:0000256" key="1">
    <source>
        <dbReference type="ARBA" id="ARBA00004167"/>
    </source>
</evidence>
<proteinExistence type="inferred from homology"/>
<keyword evidence="5 9" id="KW-0653">Protein transport</keyword>
<reference evidence="11 12" key="1">
    <citation type="submission" date="2018-06" db="EMBL/GenBank/DDBJ databases">
        <title>Nitrincola tibetense sp. nov., isolated from Lake XuguoCo on Tibetan Plateau.</title>
        <authorList>
            <person name="Xing P."/>
        </authorList>
    </citation>
    <scope>NUCLEOTIDE SEQUENCE [LARGE SCALE GENOMIC DNA]</scope>
    <source>
        <strain evidence="12">xg18</strain>
    </source>
</reference>
<evidence type="ECO:0000256" key="6">
    <source>
        <dbReference type="ARBA" id="ARBA00022989"/>
    </source>
</evidence>
<dbReference type="NCBIfam" id="TIGR01410">
    <property type="entry name" value="tatB"/>
    <property type="match status" value="1"/>
</dbReference>
<dbReference type="InterPro" id="IPR003369">
    <property type="entry name" value="TatA/B/E"/>
</dbReference>
<gene>
    <name evidence="9 11" type="primary">tatB</name>
    <name evidence="11" type="ORF">DN062_16080</name>
</gene>
<comment type="function">
    <text evidence="9">Part of the twin-arginine translocation (Tat) system that transports large folded proteins containing a characteristic twin-arginine motif in their signal peptide across membranes. Together with TatC, TatB is part of a receptor directly interacting with Tat signal peptides. TatB may form an oligomeric binding site that transiently accommodates folded Tat precursor proteins before their translocation.</text>
</comment>
<dbReference type="EMBL" id="QKRX01000016">
    <property type="protein sequence ID" value="RAU16776.1"/>
    <property type="molecule type" value="Genomic_DNA"/>
</dbReference>
<keyword evidence="12" id="KW-1185">Reference proteome</keyword>
<evidence type="ECO:0000313" key="11">
    <source>
        <dbReference type="EMBL" id="RAU16776.1"/>
    </source>
</evidence>
<dbReference type="AlphaFoldDB" id="A0A364NI72"/>
<dbReference type="RefSeq" id="WP_112160320.1">
    <property type="nucleotide sequence ID" value="NZ_QKRX01000016.1"/>
</dbReference>
<keyword evidence="8 9" id="KW-0472">Membrane</keyword>
<keyword evidence="2 9" id="KW-0813">Transport</keyword>
<evidence type="ECO:0000313" key="12">
    <source>
        <dbReference type="Proteomes" id="UP000250744"/>
    </source>
</evidence>
<evidence type="ECO:0000256" key="7">
    <source>
        <dbReference type="ARBA" id="ARBA00023010"/>
    </source>
</evidence>
<evidence type="ECO:0000256" key="10">
    <source>
        <dbReference type="SAM" id="MobiDB-lite"/>
    </source>
</evidence>
<evidence type="ECO:0000256" key="2">
    <source>
        <dbReference type="ARBA" id="ARBA00022448"/>
    </source>
</evidence>
<organism evidence="11 12">
    <name type="scientific">Nitrincola tibetensis</name>
    <dbReference type="NCBI Taxonomy" id="2219697"/>
    <lineage>
        <taxon>Bacteria</taxon>
        <taxon>Pseudomonadati</taxon>
        <taxon>Pseudomonadota</taxon>
        <taxon>Gammaproteobacteria</taxon>
        <taxon>Oceanospirillales</taxon>
        <taxon>Oceanospirillaceae</taxon>
        <taxon>Nitrincola</taxon>
    </lineage>
</organism>
<evidence type="ECO:0000256" key="9">
    <source>
        <dbReference type="HAMAP-Rule" id="MF_00237"/>
    </source>
</evidence>
<sequence>MFDIGFAEILIVSIVALLVLGPEKLPTAVRTCGLWLGRIKRSVSAIQSEISEELRVEELRRTTAISKEQLEKELKEMRQPFNAASQDVSKTVEEAAKAVDKPDVASNLQDNESNKP</sequence>
<dbReference type="Gene3D" id="1.20.5.3310">
    <property type="match status" value="1"/>
</dbReference>
<evidence type="ECO:0000256" key="8">
    <source>
        <dbReference type="ARBA" id="ARBA00023136"/>
    </source>
</evidence>
<accession>A0A364NI72</accession>
<comment type="subcellular location">
    <subcellularLocation>
        <location evidence="9">Cell membrane</location>
        <topology evidence="9">Single-pass membrane protein</topology>
    </subcellularLocation>
    <subcellularLocation>
        <location evidence="1">Membrane</location>
        <topology evidence="1">Single-pass membrane protein</topology>
    </subcellularLocation>
</comment>
<evidence type="ECO:0000256" key="3">
    <source>
        <dbReference type="ARBA" id="ARBA00022475"/>
    </source>
</evidence>
<dbReference type="OrthoDB" id="9816005at2"/>
<comment type="caution">
    <text evidence="11">The sequence shown here is derived from an EMBL/GenBank/DDBJ whole genome shotgun (WGS) entry which is preliminary data.</text>
</comment>
<name>A0A364NI72_9GAMM</name>
<comment type="similarity">
    <text evidence="9">Belongs to the TatB family.</text>
</comment>
<dbReference type="GO" id="GO:0008320">
    <property type="term" value="F:protein transmembrane transporter activity"/>
    <property type="evidence" value="ECO:0007669"/>
    <property type="project" value="UniProtKB-UniRule"/>
</dbReference>
<keyword evidence="6 9" id="KW-1133">Transmembrane helix</keyword>
<dbReference type="PANTHER" id="PTHR33162:SF1">
    <property type="entry name" value="SEC-INDEPENDENT PROTEIN TRANSLOCASE PROTEIN TATA, CHLOROPLASTIC"/>
    <property type="match status" value="1"/>
</dbReference>
<dbReference type="GO" id="GO:0033281">
    <property type="term" value="C:TAT protein transport complex"/>
    <property type="evidence" value="ECO:0007669"/>
    <property type="project" value="UniProtKB-UniRule"/>
</dbReference>
<keyword evidence="7 9" id="KW-0811">Translocation</keyword>
<feature type="compositionally biased region" description="Basic and acidic residues" evidence="10">
    <location>
        <begin position="90"/>
        <end position="103"/>
    </location>
</feature>
<feature type="compositionally biased region" description="Polar residues" evidence="10">
    <location>
        <begin position="106"/>
        <end position="116"/>
    </location>
</feature>
<evidence type="ECO:0000256" key="4">
    <source>
        <dbReference type="ARBA" id="ARBA00022692"/>
    </source>
</evidence>
<keyword evidence="4 9" id="KW-0812">Transmembrane</keyword>
<dbReference type="PANTHER" id="PTHR33162">
    <property type="entry name" value="SEC-INDEPENDENT PROTEIN TRANSLOCASE PROTEIN TATA, CHLOROPLASTIC"/>
    <property type="match status" value="1"/>
</dbReference>
<dbReference type="HAMAP" id="MF_00237">
    <property type="entry name" value="TatB"/>
    <property type="match status" value="1"/>
</dbReference>
<dbReference type="Pfam" id="PF02416">
    <property type="entry name" value="TatA_B_E"/>
    <property type="match status" value="1"/>
</dbReference>
<feature type="region of interest" description="Disordered" evidence="10">
    <location>
        <begin position="81"/>
        <end position="116"/>
    </location>
</feature>
<evidence type="ECO:0000256" key="5">
    <source>
        <dbReference type="ARBA" id="ARBA00022927"/>
    </source>
</evidence>
<protein>
    <recommendedName>
        <fullName evidence="9">Sec-independent protein translocase protein TatB</fullName>
    </recommendedName>
</protein>
<keyword evidence="3 9" id="KW-1003">Cell membrane</keyword>
<dbReference type="GO" id="GO:0043953">
    <property type="term" value="P:protein transport by the Tat complex"/>
    <property type="evidence" value="ECO:0007669"/>
    <property type="project" value="UniProtKB-UniRule"/>
</dbReference>
<dbReference type="Proteomes" id="UP000250744">
    <property type="component" value="Unassembled WGS sequence"/>
</dbReference>
<dbReference type="PRINTS" id="PR01506">
    <property type="entry name" value="TATBPROTEIN"/>
</dbReference>